<dbReference type="InterPro" id="IPR013078">
    <property type="entry name" value="His_Pase_superF_clade-1"/>
</dbReference>
<dbReference type="RefSeq" id="WP_055170836.1">
    <property type="nucleotide sequence ID" value="NZ_CZBX01000002.1"/>
</dbReference>
<dbReference type="GO" id="GO:0043755">
    <property type="term" value="F:alpha-ribazole phosphatase activity"/>
    <property type="evidence" value="ECO:0007669"/>
    <property type="project" value="UniProtKB-EC"/>
</dbReference>
<dbReference type="InterPro" id="IPR029033">
    <property type="entry name" value="His_PPase_superfam"/>
</dbReference>
<dbReference type="PANTHER" id="PTHR48100">
    <property type="entry name" value="BROAD-SPECIFICITY PHOSPHATASE YOR283W-RELATED"/>
    <property type="match status" value="1"/>
</dbReference>
<dbReference type="EMBL" id="CZBX01000002">
    <property type="protein sequence ID" value="CUQ82207.1"/>
    <property type="molecule type" value="Genomic_DNA"/>
</dbReference>
<proteinExistence type="predicted"/>
<accession>A0A174Z8M5</accession>
<evidence type="ECO:0000313" key="1">
    <source>
        <dbReference type="EMBL" id="CUQ82207.1"/>
    </source>
</evidence>
<name>A0A174Z8M5_9FIRM</name>
<dbReference type="EC" id="3.1.3.73" evidence="1"/>
<dbReference type="OrthoDB" id="9783269at2"/>
<keyword evidence="1" id="KW-0378">Hydrolase</keyword>
<sequence length="204" mass="23726">MELILIRHLKTPGNEKRQYIGSTDEELSEQEVLNFKQKYKIDSYPQVEQVIVSPMKRCIQTAELIYPKNQITQEELLKECDFGIFEGKTYEDLKDRAEYQAWLNSGGTIAFPEGEEQKEFRSRCVRGMLRQVDRLCKENVESAAFVVHGGTIMAVLEQLAEEQKDFYHWQVENGGGYRTLVNEDEWKSGIHRFRKIQKLGGAIE</sequence>
<dbReference type="Pfam" id="PF00300">
    <property type="entry name" value="His_Phos_1"/>
    <property type="match status" value="1"/>
</dbReference>
<dbReference type="Gene3D" id="3.40.50.1240">
    <property type="entry name" value="Phosphoglycerate mutase-like"/>
    <property type="match status" value="1"/>
</dbReference>
<dbReference type="Proteomes" id="UP000078383">
    <property type="component" value="Unassembled WGS sequence"/>
</dbReference>
<dbReference type="AlphaFoldDB" id="A0A174Z8M5"/>
<dbReference type="PANTHER" id="PTHR48100:SF1">
    <property type="entry name" value="HISTIDINE PHOSPHATASE FAMILY PROTEIN-RELATED"/>
    <property type="match status" value="1"/>
</dbReference>
<dbReference type="CDD" id="cd07067">
    <property type="entry name" value="HP_PGM_like"/>
    <property type="match status" value="1"/>
</dbReference>
<protein>
    <submittedName>
        <fullName evidence="1">Alpha-ribazole phosphatase</fullName>
        <ecNumber evidence="1">3.1.3.73</ecNumber>
    </submittedName>
</protein>
<organism evidence="1 2">
    <name type="scientific">[Ruminococcus] torques</name>
    <dbReference type="NCBI Taxonomy" id="33039"/>
    <lineage>
        <taxon>Bacteria</taxon>
        <taxon>Bacillati</taxon>
        <taxon>Bacillota</taxon>
        <taxon>Clostridia</taxon>
        <taxon>Lachnospirales</taxon>
        <taxon>Lachnospiraceae</taxon>
        <taxon>Mediterraneibacter</taxon>
    </lineage>
</organism>
<dbReference type="InterPro" id="IPR050275">
    <property type="entry name" value="PGM_Phosphatase"/>
</dbReference>
<dbReference type="SMART" id="SM00855">
    <property type="entry name" value="PGAM"/>
    <property type="match status" value="1"/>
</dbReference>
<evidence type="ECO:0000313" key="2">
    <source>
        <dbReference type="Proteomes" id="UP000078383"/>
    </source>
</evidence>
<reference evidence="1 2" key="1">
    <citation type="submission" date="2015-09" db="EMBL/GenBank/DDBJ databases">
        <authorList>
            <consortium name="Pathogen Informatics"/>
        </authorList>
    </citation>
    <scope>NUCLEOTIDE SEQUENCE [LARGE SCALE GENOMIC DNA]</scope>
    <source>
        <strain evidence="1 2">2789STDY5834889</strain>
    </source>
</reference>
<dbReference type="GO" id="GO:0005737">
    <property type="term" value="C:cytoplasm"/>
    <property type="evidence" value="ECO:0007669"/>
    <property type="project" value="TreeGrafter"/>
</dbReference>
<gene>
    <name evidence="1" type="primary">cobC_2</name>
    <name evidence="1" type="ORF">ERS852502_00437</name>
</gene>
<dbReference type="SUPFAM" id="SSF53254">
    <property type="entry name" value="Phosphoglycerate mutase-like"/>
    <property type="match status" value="1"/>
</dbReference>